<proteinExistence type="predicted"/>
<protein>
    <submittedName>
        <fullName evidence="2">Uncharacterized protein</fullName>
    </submittedName>
</protein>
<accession>A0A1G5QJK1</accession>
<feature type="region of interest" description="Disordered" evidence="1">
    <location>
        <begin position="385"/>
        <end position="418"/>
    </location>
</feature>
<feature type="region of interest" description="Disordered" evidence="1">
    <location>
        <begin position="213"/>
        <end position="236"/>
    </location>
</feature>
<feature type="compositionally biased region" description="Low complexity" evidence="1">
    <location>
        <begin position="302"/>
        <end position="317"/>
    </location>
</feature>
<gene>
    <name evidence="2" type="ORF">SAMN04488118_104282</name>
</gene>
<feature type="compositionally biased region" description="Polar residues" evidence="1">
    <location>
        <begin position="102"/>
        <end position="111"/>
    </location>
</feature>
<dbReference type="EMBL" id="FMWG01000004">
    <property type="protein sequence ID" value="SCZ61730.1"/>
    <property type="molecule type" value="Genomic_DNA"/>
</dbReference>
<dbReference type="STRING" id="1156985.SAMN04488118_104282"/>
<feature type="compositionally biased region" description="Low complexity" evidence="1">
    <location>
        <begin position="35"/>
        <end position="47"/>
    </location>
</feature>
<name>A0A1G5QJK1_9RHOB</name>
<feature type="region of interest" description="Disordered" evidence="1">
    <location>
        <begin position="1"/>
        <end position="55"/>
    </location>
</feature>
<feature type="compositionally biased region" description="Polar residues" evidence="1">
    <location>
        <begin position="213"/>
        <end position="233"/>
    </location>
</feature>
<dbReference type="AlphaFoldDB" id="A0A1G5QJK1"/>
<organism evidence="2 3">
    <name type="scientific">Epibacterium ulvae</name>
    <dbReference type="NCBI Taxonomy" id="1156985"/>
    <lineage>
        <taxon>Bacteria</taxon>
        <taxon>Pseudomonadati</taxon>
        <taxon>Pseudomonadota</taxon>
        <taxon>Alphaproteobacteria</taxon>
        <taxon>Rhodobacterales</taxon>
        <taxon>Roseobacteraceae</taxon>
        <taxon>Epibacterium</taxon>
    </lineage>
</organism>
<evidence type="ECO:0000313" key="3">
    <source>
        <dbReference type="Proteomes" id="UP000198767"/>
    </source>
</evidence>
<evidence type="ECO:0000313" key="2">
    <source>
        <dbReference type="EMBL" id="SCZ61730.1"/>
    </source>
</evidence>
<evidence type="ECO:0000256" key="1">
    <source>
        <dbReference type="SAM" id="MobiDB-lite"/>
    </source>
</evidence>
<feature type="region of interest" description="Disordered" evidence="1">
    <location>
        <begin position="85"/>
        <end position="111"/>
    </location>
</feature>
<feature type="compositionally biased region" description="Basic and acidic residues" evidence="1">
    <location>
        <begin position="391"/>
        <end position="407"/>
    </location>
</feature>
<feature type="compositionally biased region" description="Polar residues" evidence="1">
    <location>
        <begin position="1"/>
        <end position="14"/>
    </location>
</feature>
<keyword evidence="3" id="KW-1185">Reference proteome</keyword>
<dbReference type="Proteomes" id="UP000198767">
    <property type="component" value="Unassembled WGS sequence"/>
</dbReference>
<dbReference type="RefSeq" id="WP_090218069.1">
    <property type="nucleotide sequence ID" value="NZ_FMWG01000004.1"/>
</dbReference>
<reference evidence="2 3" key="1">
    <citation type="submission" date="2016-10" db="EMBL/GenBank/DDBJ databases">
        <authorList>
            <person name="de Groot N.N."/>
        </authorList>
    </citation>
    <scope>NUCLEOTIDE SEQUENCE [LARGE SCALE GENOMIC DNA]</scope>
    <source>
        <strain evidence="2 3">U95</strain>
    </source>
</reference>
<feature type="region of interest" description="Disordered" evidence="1">
    <location>
        <begin position="277"/>
        <end position="366"/>
    </location>
</feature>
<sequence length="436" mass="45888">MVGSIKSNAQTLQITDRPAADSPQNKLVLRNKNRALQAAAQPQEQQPKTSPFSQAVVKAPNFTVKIDNRSAGPQAAINQPATVVELPDDDSSSGALVPAGKKQTSAESSPFAQALVPKPKISGDLLPSSGKQVATVETKPNQLVQADARPHPMNEPAIVVELPDDEPVSGKPAQIEAPVSQSPFAQAVAPEPKLSTDSQLIATRPNHVAALAQPSTSTPIASATIQNSTSEPTVTVEIPDDSSIHTEVMPLGRIEPQSSQSPFAQAQAMIVAPKISAASSETTIEQLDDGPKPTPEGRLIEAAPSQNSQANQSSATTADHDTGAASGKVAGDTSQTQEGGDDPTDPADPDKPLDLNEVQAAVKHASEQGLAQQMLMNNEMQMHQQNLMAAQRREEAESEGVRKRLNVEEQAETSRTADTFKLLDETARTLREAAGA</sequence>